<feature type="domain" description="Neurofascin/L1/NrCAM C-terminal" evidence="6">
    <location>
        <begin position="48"/>
        <end position="125"/>
    </location>
</feature>
<keyword evidence="8" id="KW-1185">Reference proteome</keyword>
<dbReference type="InterPro" id="IPR026966">
    <property type="entry name" value="Neurofascin/L1/NrCAM_C"/>
</dbReference>
<evidence type="ECO:0000256" key="2">
    <source>
        <dbReference type="ARBA" id="ARBA00022692"/>
    </source>
</evidence>
<dbReference type="GO" id="GO:0016020">
    <property type="term" value="C:membrane"/>
    <property type="evidence" value="ECO:0007669"/>
    <property type="project" value="UniProtKB-SubCell"/>
</dbReference>
<evidence type="ECO:0000259" key="6">
    <source>
        <dbReference type="Pfam" id="PF13882"/>
    </source>
</evidence>
<dbReference type="EMBL" id="UZAL01043518">
    <property type="protein sequence ID" value="VDP81403.1"/>
    <property type="molecule type" value="Genomic_DNA"/>
</dbReference>
<reference evidence="7 8" key="1">
    <citation type="submission" date="2018-11" db="EMBL/GenBank/DDBJ databases">
        <authorList>
            <consortium name="Pathogen Informatics"/>
        </authorList>
    </citation>
    <scope>NUCLEOTIDE SEQUENCE [LARGE SCALE GENOMIC DNA]</scope>
    <source>
        <strain>Denwood</strain>
        <strain evidence="8">Zambia</strain>
    </source>
</reference>
<evidence type="ECO:0000256" key="3">
    <source>
        <dbReference type="ARBA" id="ARBA00022989"/>
    </source>
</evidence>
<dbReference type="Pfam" id="PF13882">
    <property type="entry name" value="Bravo_FIGEY"/>
    <property type="match status" value="1"/>
</dbReference>
<accession>A0A3P8KK45</accession>
<feature type="region of interest" description="Disordered" evidence="5">
    <location>
        <begin position="1"/>
        <end position="36"/>
    </location>
</feature>
<feature type="compositionally biased region" description="Polar residues" evidence="5">
    <location>
        <begin position="131"/>
        <end position="145"/>
    </location>
</feature>
<name>A0A3P8KK45_9TREM</name>
<evidence type="ECO:0000256" key="5">
    <source>
        <dbReference type="SAM" id="MobiDB-lite"/>
    </source>
</evidence>
<protein>
    <recommendedName>
        <fullName evidence="6">Neurofascin/L1/NrCAM C-terminal domain-containing protein</fullName>
    </recommendedName>
</protein>
<keyword evidence="4" id="KW-0472">Membrane</keyword>
<dbReference type="Proteomes" id="UP000269396">
    <property type="component" value="Unassembled WGS sequence"/>
</dbReference>
<keyword evidence="3" id="KW-1133">Transmembrane helix</keyword>
<evidence type="ECO:0000313" key="8">
    <source>
        <dbReference type="Proteomes" id="UP000269396"/>
    </source>
</evidence>
<feature type="region of interest" description="Disordered" evidence="5">
    <location>
        <begin position="72"/>
        <end position="145"/>
    </location>
</feature>
<gene>
    <name evidence="7" type="ORF">SMTD_LOCUS20026</name>
</gene>
<evidence type="ECO:0000256" key="1">
    <source>
        <dbReference type="ARBA" id="ARBA00004167"/>
    </source>
</evidence>
<proteinExistence type="predicted"/>
<sequence>MSTGIQSKRARSALGLNAMPTPARPREAESGLPDTRSVNRVGSLFWHVDREERALGNDPEKELREKEAFQTYERAEEPPLRGSRCSLNDDSAEIGSDGDGELDDYNLDPGKFNEEGSFIGEYATERHKSPSNRLPTLDRNYNPTV</sequence>
<keyword evidence="2" id="KW-0812">Transmembrane</keyword>
<dbReference type="AlphaFoldDB" id="A0A3P8KK45"/>
<evidence type="ECO:0000256" key="4">
    <source>
        <dbReference type="ARBA" id="ARBA00023136"/>
    </source>
</evidence>
<feature type="compositionally biased region" description="Acidic residues" evidence="5">
    <location>
        <begin position="90"/>
        <end position="106"/>
    </location>
</feature>
<organism evidence="7 8">
    <name type="scientific">Schistosoma mattheei</name>
    <dbReference type="NCBI Taxonomy" id="31246"/>
    <lineage>
        <taxon>Eukaryota</taxon>
        <taxon>Metazoa</taxon>
        <taxon>Spiralia</taxon>
        <taxon>Lophotrochozoa</taxon>
        <taxon>Platyhelminthes</taxon>
        <taxon>Trematoda</taxon>
        <taxon>Digenea</taxon>
        <taxon>Strigeidida</taxon>
        <taxon>Schistosomatoidea</taxon>
        <taxon>Schistosomatidae</taxon>
        <taxon>Schistosoma</taxon>
    </lineage>
</organism>
<comment type="subcellular location">
    <subcellularLocation>
        <location evidence="1">Membrane</location>
        <topology evidence="1">Single-pass membrane protein</topology>
    </subcellularLocation>
</comment>
<evidence type="ECO:0000313" key="7">
    <source>
        <dbReference type="EMBL" id="VDP81403.1"/>
    </source>
</evidence>